<feature type="non-terminal residue" evidence="1">
    <location>
        <position position="1"/>
    </location>
</feature>
<dbReference type="Proteomes" id="UP000735302">
    <property type="component" value="Unassembled WGS sequence"/>
</dbReference>
<accession>A0AAV4C988</accession>
<keyword evidence="2" id="KW-1185">Reference proteome</keyword>
<sequence>IPRTSRQARSQRFPKILGSADVRALLEFESRSSIGLPWTSSAVVCRVPAEFSLLIQGRVYCIYEGQGRRLENSLRHRGNINYHDITIDVTAHSTFQASIVDVLGSDWLFSPESWDLPF</sequence>
<evidence type="ECO:0000313" key="2">
    <source>
        <dbReference type="Proteomes" id="UP000735302"/>
    </source>
</evidence>
<comment type="caution">
    <text evidence="1">The sequence shown here is derived from an EMBL/GenBank/DDBJ whole genome shotgun (WGS) entry which is preliminary data.</text>
</comment>
<reference evidence="1 2" key="1">
    <citation type="journal article" date="2021" name="Elife">
        <title>Chloroplast acquisition without the gene transfer in kleptoplastic sea slugs, Plakobranchus ocellatus.</title>
        <authorList>
            <person name="Maeda T."/>
            <person name="Takahashi S."/>
            <person name="Yoshida T."/>
            <person name="Shimamura S."/>
            <person name="Takaki Y."/>
            <person name="Nagai Y."/>
            <person name="Toyoda A."/>
            <person name="Suzuki Y."/>
            <person name="Arimoto A."/>
            <person name="Ishii H."/>
            <person name="Satoh N."/>
            <person name="Nishiyama T."/>
            <person name="Hasebe M."/>
            <person name="Maruyama T."/>
            <person name="Minagawa J."/>
            <person name="Obokata J."/>
            <person name="Shigenobu S."/>
        </authorList>
    </citation>
    <scope>NUCLEOTIDE SEQUENCE [LARGE SCALE GENOMIC DNA]</scope>
</reference>
<evidence type="ECO:0000313" key="1">
    <source>
        <dbReference type="EMBL" id="GFO31886.1"/>
    </source>
</evidence>
<dbReference type="EMBL" id="BLXT01006480">
    <property type="protein sequence ID" value="GFO31886.1"/>
    <property type="molecule type" value="Genomic_DNA"/>
</dbReference>
<dbReference type="AlphaFoldDB" id="A0AAV4C988"/>
<name>A0AAV4C988_9GAST</name>
<protein>
    <submittedName>
        <fullName evidence="1">Uncharacterized protein</fullName>
    </submittedName>
</protein>
<organism evidence="1 2">
    <name type="scientific">Plakobranchus ocellatus</name>
    <dbReference type="NCBI Taxonomy" id="259542"/>
    <lineage>
        <taxon>Eukaryota</taxon>
        <taxon>Metazoa</taxon>
        <taxon>Spiralia</taxon>
        <taxon>Lophotrochozoa</taxon>
        <taxon>Mollusca</taxon>
        <taxon>Gastropoda</taxon>
        <taxon>Heterobranchia</taxon>
        <taxon>Euthyneura</taxon>
        <taxon>Panpulmonata</taxon>
        <taxon>Sacoglossa</taxon>
        <taxon>Placobranchoidea</taxon>
        <taxon>Plakobranchidae</taxon>
        <taxon>Plakobranchus</taxon>
    </lineage>
</organism>
<gene>
    <name evidence="1" type="ORF">PoB_005839100</name>
</gene>
<proteinExistence type="predicted"/>